<comment type="caution">
    <text evidence="2">The sequence shown here is derived from an EMBL/GenBank/DDBJ whole genome shotgun (WGS) entry which is preliminary data.</text>
</comment>
<protein>
    <recommendedName>
        <fullName evidence="4">SH3 domain-containing protein</fullName>
    </recommendedName>
</protein>
<dbReference type="Proteomes" id="UP001595829">
    <property type="component" value="Unassembled WGS sequence"/>
</dbReference>
<evidence type="ECO:0000313" key="2">
    <source>
        <dbReference type="EMBL" id="MFC5021374.1"/>
    </source>
</evidence>
<accession>A0ABV9XA78</accession>
<feature type="chain" id="PRO_5046910648" description="SH3 domain-containing protein" evidence="1">
    <location>
        <begin position="24"/>
        <end position="140"/>
    </location>
</feature>
<sequence length="140" mass="14862">MPRKPARLTTALCAAAAATAALAATAVATPAQAAATTRPAANRVFSTWATNVNARVDVDGSHGFRCPEFPSPGNCPKVTGQSQPGDRLEVTCQTKGQTVGGNPYWVYVDNLNRGFHGWMASYYIDHPDNWLPGVPQCYGP</sequence>
<feature type="signal peptide" evidence="1">
    <location>
        <begin position="1"/>
        <end position="23"/>
    </location>
</feature>
<dbReference type="EMBL" id="JBHSJD010000002">
    <property type="protein sequence ID" value="MFC5021374.1"/>
    <property type="molecule type" value="Genomic_DNA"/>
</dbReference>
<gene>
    <name evidence="2" type="ORF">ACFPM3_04295</name>
</gene>
<proteinExistence type="predicted"/>
<reference evidence="3" key="1">
    <citation type="journal article" date="2019" name="Int. J. Syst. Evol. Microbiol.">
        <title>The Global Catalogue of Microorganisms (GCM) 10K type strain sequencing project: providing services to taxonomists for standard genome sequencing and annotation.</title>
        <authorList>
            <consortium name="The Broad Institute Genomics Platform"/>
            <consortium name="The Broad Institute Genome Sequencing Center for Infectious Disease"/>
            <person name="Wu L."/>
            <person name="Ma J."/>
        </authorList>
    </citation>
    <scope>NUCLEOTIDE SEQUENCE [LARGE SCALE GENOMIC DNA]</scope>
    <source>
        <strain evidence="3">CGMCC 4.1648</strain>
    </source>
</reference>
<dbReference type="RefSeq" id="WP_345693341.1">
    <property type="nucleotide sequence ID" value="NZ_BAABIT010000001.1"/>
</dbReference>
<organism evidence="2 3">
    <name type="scientific">Streptomyces coeruleoprunus</name>
    <dbReference type="NCBI Taxonomy" id="285563"/>
    <lineage>
        <taxon>Bacteria</taxon>
        <taxon>Bacillati</taxon>
        <taxon>Actinomycetota</taxon>
        <taxon>Actinomycetes</taxon>
        <taxon>Kitasatosporales</taxon>
        <taxon>Streptomycetaceae</taxon>
        <taxon>Streptomyces</taxon>
    </lineage>
</organism>
<evidence type="ECO:0000313" key="3">
    <source>
        <dbReference type="Proteomes" id="UP001595829"/>
    </source>
</evidence>
<evidence type="ECO:0008006" key="4">
    <source>
        <dbReference type="Google" id="ProtNLM"/>
    </source>
</evidence>
<name>A0ABV9XA78_9ACTN</name>
<keyword evidence="1" id="KW-0732">Signal</keyword>
<keyword evidence="3" id="KW-1185">Reference proteome</keyword>
<evidence type="ECO:0000256" key="1">
    <source>
        <dbReference type="SAM" id="SignalP"/>
    </source>
</evidence>